<accession>A0A9D3VVX2</accession>
<keyword evidence="2" id="KW-1185">Reference proteome</keyword>
<dbReference type="EMBL" id="JAIQCV010000005">
    <property type="protein sequence ID" value="KAH1096944.1"/>
    <property type="molecule type" value="Genomic_DNA"/>
</dbReference>
<dbReference type="Proteomes" id="UP000828251">
    <property type="component" value="Unassembled WGS sequence"/>
</dbReference>
<organism evidence="1 2">
    <name type="scientific">Gossypium stocksii</name>
    <dbReference type="NCBI Taxonomy" id="47602"/>
    <lineage>
        <taxon>Eukaryota</taxon>
        <taxon>Viridiplantae</taxon>
        <taxon>Streptophyta</taxon>
        <taxon>Embryophyta</taxon>
        <taxon>Tracheophyta</taxon>
        <taxon>Spermatophyta</taxon>
        <taxon>Magnoliopsida</taxon>
        <taxon>eudicotyledons</taxon>
        <taxon>Gunneridae</taxon>
        <taxon>Pentapetalae</taxon>
        <taxon>rosids</taxon>
        <taxon>malvids</taxon>
        <taxon>Malvales</taxon>
        <taxon>Malvaceae</taxon>
        <taxon>Malvoideae</taxon>
        <taxon>Gossypium</taxon>
    </lineage>
</organism>
<proteinExistence type="predicted"/>
<comment type="caution">
    <text evidence="1">The sequence shown here is derived from an EMBL/GenBank/DDBJ whole genome shotgun (WGS) entry which is preliminary data.</text>
</comment>
<sequence length="56" mass="6491">MGYDESVSSIIEKHKWSIICLHLEDIFEKVVHEFYAHVNSPDSPTSILFDEDHSNT</sequence>
<name>A0A9D3VVX2_9ROSI</name>
<dbReference type="AlphaFoldDB" id="A0A9D3VVX2"/>
<gene>
    <name evidence="1" type="ORF">J1N35_013865</name>
</gene>
<protein>
    <submittedName>
        <fullName evidence="1">Uncharacterized protein</fullName>
    </submittedName>
</protein>
<evidence type="ECO:0000313" key="2">
    <source>
        <dbReference type="Proteomes" id="UP000828251"/>
    </source>
</evidence>
<evidence type="ECO:0000313" key="1">
    <source>
        <dbReference type="EMBL" id="KAH1096944.1"/>
    </source>
</evidence>
<reference evidence="1 2" key="1">
    <citation type="journal article" date="2021" name="Plant Biotechnol. J.">
        <title>Multi-omics assisted identification of the key and species-specific regulatory components of drought-tolerant mechanisms in Gossypium stocksii.</title>
        <authorList>
            <person name="Yu D."/>
            <person name="Ke L."/>
            <person name="Zhang D."/>
            <person name="Wu Y."/>
            <person name="Sun Y."/>
            <person name="Mei J."/>
            <person name="Sun J."/>
            <person name="Sun Y."/>
        </authorList>
    </citation>
    <scope>NUCLEOTIDE SEQUENCE [LARGE SCALE GENOMIC DNA]</scope>
    <source>
        <strain evidence="2">cv. E1</strain>
        <tissue evidence="1">Leaf</tissue>
    </source>
</reference>